<accession>A0ABQ7M9K2</accession>
<sequence>MPVARPETSDARVIAHVDMDCFYVQVEQRKQPELRGLPTAVVQYNEWQGGALIAVSYEARSCGVKRSMRGEEAKAACPEIQLVQVPVARGKADLNTYRSAGSEVVSILAQSGKCERASIDEVYLDLTDAAESMLADAPPESLESIDEEALKSHILGMSREDGDDFKESVRDWICRKDADRRDKLLGCGIIIVAELRKQVLKETEFSCSAGIAHNKMLAKLASGMNKPAQQTVVPYSAVQELLSSLPIKKMKQLGGKLGTSLQTDLGIDTVGDLLQFSETKLQEHYGINTGTWLWNIARGISGEEVQGRLLPKSHGSGKTFPGPRALRSLSNVQHWLNQLSEELYERLSSDLEQNKRIASTLTLHASAFISKDSDSHKKFPSKSCPLRYGVTKIQEDAFNLFQAALREYMGPFGTKPQGNKKETWRITGLSVSASKIVDIPSGTSSIMRYFQGQSTIPSSSTSGCPQEHVAVTPSVSESCSEQKSVETRASIPEEDITITYTSPDLDNSYRDSDIVLEKSLFMLSSNCCTLEEPTVQFPCQDASCQSNEAKEFPTQSGTQTKTIGRKINNSKEKNRGMPSIVDIFKNYNASPQARQETQEDSTVSLTSNRGNLSSSTSHNSEVNQEVEDRRDTNWGYKVGEIDQSVFDELPYEIQREFRSFLRPNKRPNAGKSKSGDGSASSSIAHYFQPLKR</sequence>
<feature type="compositionally biased region" description="Low complexity" evidence="8">
    <location>
        <begin position="669"/>
        <end position="682"/>
    </location>
</feature>
<organism evidence="10 11">
    <name type="scientific">Brassica rapa subsp. trilocularis</name>
    <dbReference type="NCBI Taxonomy" id="1813537"/>
    <lineage>
        <taxon>Eukaryota</taxon>
        <taxon>Viridiplantae</taxon>
        <taxon>Streptophyta</taxon>
        <taxon>Embryophyta</taxon>
        <taxon>Tracheophyta</taxon>
        <taxon>Spermatophyta</taxon>
        <taxon>Magnoliopsida</taxon>
        <taxon>eudicotyledons</taxon>
        <taxon>Gunneridae</taxon>
        <taxon>Pentapetalae</taxon>
        <taxon>rosids</taxon>
        <taxon>malvids</taxon>
        <taxon>Brassicales</taxon>
        <taxon>Brassicaceae</taxon>
        <taxon>Brassiceae</taxon>
        <taxon>Brassica</taxon>
    </lineage>
</organism>
<keyword evidence="11" id="KW-1185">Reference proteome</keyword>
<dbReference type="Pfam" id="PF21704">
    <property type="entry name" value="POLH-Rev1_HhH"/>
    <property type="match status" value="1"/>
</dbReference>
<reference evidence="10 11" key="1">
    <citation type="submission" date="2021-03" db="EMBL/GenBank/DDBJ databases">
        <authorList>
            <person name="King G.J."/>
            <person name="Bancroft I."/>
            <person name="Baten A."/>
            <person name="Bloomfield J."/>
            <person name="Borpatragohain P."/>
            <person name="He Z."/>
            <person name="Irish N."/>
            <person name="Irwin J."/>
            <person name="Liu K."/>
            <person name="Mauleon R.P."/>
            <person name="Moore J."/>
            <person name="Morris R."/>
            <person name="Ostergaard L."/>
            <person name="Wang B."/>
            <person name="Wells R."/>
        </authorList>
    </citation>
    <scope>NUCLEOTIDE SEQUENCE [LARGE SCALE GENOMIC DNA]</scope>
    <source>
        <strain evidence="10">R-o-18</strain>
        <tissue evidence="10">Leaf</tissue>
    </source>
</reference>
<evidence type="ECO:0000256" key="8">
    <source>
        <dbReference type="SAM" id="MobiDB-lite"/>
    </source>
</evidence>
<name>A0ABQ7M9K2_BRACM</name>
<evidence type="ECO:0000256" key="3">
    <source>
        <dbReference type="ARBA" id="ARBA00022723"/>
    </source>
</evidence>
<dbReference type="InterPro" id="IPR017961">
    <property type="entry name" value="DNA_pol_Y-fam_little_finger"/>
</dbReference>
<evidence type="ECO:0000256" key="6">
    <source>
        <dbReference type="ARBA" id="ARBA00023242"/>
    </source>
</evidence>
<dbReference type="Pfam" id="PF00817">
    <property type="entry name" value="IMS"/>
    <property type="match status" value="1"/>
</dbReference>
<dbReference type="PANTHER" id="PTHR45873:SF1">
    <property type="entry name" value="DNA POLYMERASE ETA"/>
    <property type="match status" value="1"/>
</dbReference>
<comment type="caution">
    <text evidence="10">The sequence shown here is derived from an EMBL/GenBank/DDBJ whole genome shotgun (WGS) entry which is preliminary data.</text>
</comment>
<evidence type="ECO:0000256" key="1">
    <source>
        <dbReference type="ARBA" id="ARBA00004123"/>
    </source>
</evidence>
<feature type="compositionally biased region" description="Polar residues" evidence="8">
    <location>
        <begin position="591"/>
        <end position="623"/>
    </location>
</feature>
<evidence type="ECO:0000259" key="9">
    <source>
        <dbReference type="PROSITE" id="PS50173"/>
    </source>
</evidence>
<evidence type="ECO:0000256" key="5">
    <source>
        <dbReference type="ARBA" id="ARBA00023204"/>
    </source>
</evidence>
<dbReference type="Pfam" id="PF11799">
    <property type="entry name" value="IMS_C"/>
    <property type="match status" value="1"/>
</dbReference>
<keyword evidence="2" id="KW-0808">Transferase</keyword>
<dbReference type="Gene3D" id="3.30.1490.100">
    <property type="entry name" value="DNA polymerase, Y-family, little finger domain"/>
    <property type="match status" value="1"/>
</dbReference>
<keyword evidence="3" id="KW-0479">Metal-binding</keyword>
<dbReference type="InterPro" id="IPR043128">
    <property type="entry name" value="Rev_trsase/Diguanyl_cyclase"/>
</dbReference>
<feature type="region of interest" description="Disordered" evidence="8">
    <location>
        <begin position="658"/>
        <end position="692"/>
    </location>
</feature>
<dbReference type="Gene3D" id="1.10.150.20">
    <property type="entry name" value="5' to 3' exonuclease, C-terminal subdomain"/>
    <property type="match status" value="1"/>
</dbReference>
<feature type="domain" description="UmuC" evidence="9">
    <location>
        <begin position="14"/>
        <end position="254"/>
    </location>
</feature>
<protein>
    <recommendedName>
        <fullName evidence="7">DNA polymerase eta</fullName>
    </recommendedName>
</protein>
<evidence type="ECO:0000313" key="10">
    <source>
        <dbReference type="EMBL" id="KAG5395247.1"/>
    </source>
</evidence>
<keyword evidence="5" id="KW-0234">DNA repair</keyword>
<dbReference type="PROSITE" id="PS50173">
    <property type="entry name" value="UMUC"/>
    <property type="match status" value="1"/>
</dbReference>
<dbReference type="InterPro" id="IPR001126">
    <property type="entry name" value="UmuC"/>
</dbReference>
<gene>
    <name evidence="10" type="primary">A06p055820.1_BraROA</name>
    <name evidence="10" type="ORF">IGI04_025210</name>
</gene>
<dbReference type="Gene3D" id="3.30.70.270">
    <property type="match status" value="1"/>
</dbReference>
<dbReference type="CDD" id="cd01702">
    <property type="entry name" value="PolY_Pol_eta"/>
    <property type="match status" value="1"/>
</dbReference>
<dbReference type="InterPro" id="IPR043502">
    <property type="entry name" value="DNA/RNA_pol_sf"/>
</dbReference>
<dbReference type="EMBL" id="JADBGQ010000006">
    <property type="protein sequence ID" value="KAG5395247.1"/>
    <property type="molecule type" value="Genomic_DNA"/>
</dbReference>
<dbReference type="SUPFAM" id="SSF100879">
    <property type="entry name" value="Lesion bypass DNA polymerase (Y-family), little finger domain"/>
    <property type="match status" value="1"/>
</dbReference>
<comment type="subcellular location">
    <subcellularLocation>
        <location evidence="1">Nucleus</location>
    </subcellularLocation>
</comment>
<keyword evidence="4" id="KW-0227">DNA damage</keyword>
<evidence type="ECO:0000256" key="2">
    <source>
        <dbReference type="ARBA" id="ARBA00022679"/>
    </source>
</evidence>
<dbReference type="Proteomes" id="UP000823674">
    <property type="component" value="Chromosome A06"/>
</dbReference>
<keyword evidence="6" id="KW-0539">Nucleus</keyword>
<evidence type="ECO:0000256" key="7">
    <source>
        <dbReference type="ARBA" id="ARBA00044975"/>
    </source>
</evidence>
<dbReference type="PANTHER" id="PTHR45873">
    <property type="entry name" value="DNA POLYMERASE ETA"/>
    <property type="match status" value="1"/>
</dbReference>
<dbReference type="InterPro" id="IPR036775">
    <property type="entry name" value="DNA_pol_Y-fam_lit_finger_sf"/>
</dbReference>
<dbReference type="Gene3D" id="3.40.1170.60">
    <property type="match status" value="1"/>
</dbReference>
<dbReference type="SUPFAM" id="SSF56672">
    <property type="entry name" value="DNA/RNA polymerases"/>
    <property type="match status" value="1"/>
</dbReference>
<dbReference type="InterPro" id="IPR052230">
    <property type="entry name" value="DNA_polymerase_eta"/>
</dbReference>
<dbReference type="PIRSF" id="PIRSF036603">
    <property type="entry name" value="DPol_eta"/>
    <property type="match status" value="1"/>
</dbReference>
<feature type="region of interest" description="Disordered" evidence="8">
    <location>
        <begin position="591"/>
        <end position="629"/>
    </location>
</feature>
<evidence type="ECO:0000256" key="4">
    <source>
        <dbReference type="ARBA" id="ARBA00022763"/>
    </source>
</evidence>
<evidence type="ECO:0000313" key="11">
    <source>
        <dbReference type="Proteomes" id="UP000823674"/>
    </source>
</evidence>
<proteinExistence type="predicted"/>